<evidence type="ECO:0000256" key="1">
    <source>
        <dbReference type="SAM" id="MobiDB-lite"/>
    </source>
</evidence>
<proteinExistence type="predicted"/>
<name>A0A6A7N6Z6_9BURK</name>
<accession>A0A6A7N6Z6</accession>
<gene>
    <name evidence="3" type="ORF">GEV02_21070</name>
</gene>
<dbReference type="Proteomes" id="UP000440498">
    <property type="component" value="Unassembled WGS sequence"/>
</dbReference>
<feature type="compositionally biased region" description="Basic and acidic residues" evidence="1">
    <location>
        <begin position="9"/>
        <end position="20"/>
    </location>
</feature>
<keyword evidence="4" id="KW-1185">Reference proteome</keyword>
<dbReference type="AlphaFoldDB" id="A0A6A7N6Z6"/>
<evidence type="ECO:0000256" key="2">
    <source>
        <dbReference type="SAM" id="Phobius"/>
    </source>
</evidence>
<feature type="region of interest" description="Disordered" evidence="1">
    <location>
        <begin position="1"/>
        <end position="22"/>
    </location>
</feature>
<sequence length="120" mass="13208">MAVTPHSGPHGEKTVARADRPPPPSLALYLAGALLSQLALLPLWTGVLLLWDDHSLRVLQDPFGEFSKYFEAMAYVVLNDPTAVAAYFVGQWLLPPFSIALVLFVVLWARALGKYALRGY</sequence>
<comment type="caution">
    <text evidence="3">The sequence shown here is derived from an EMBL/GenBank/DDBJ whole genome shotgun (WGS) entry which is preliminary data.</text>
</comment>
<organism evidence="3 4">
    <name type="scientific">Rugamonas aquatica</name>
    <dbReference type="NCBI Taxonomy" id="2743357"/>
    <lineage>
        <taxon>Bacteria</taxon>
        <taxon>Pseudomonadati</taxon>
        <taxon>Pseudomonadota</taxon>
        <taxon>Betaproteobacteria</taxon>
        <taxon>Burkholderiales</taxon>
        <taxon>Oxalobacteraceae</taxon>
        <taxon>Telluria group</taxon>
        <taxon>Rugamonas</taxon>
    </lineage>
</organism>
<feature type="transmembrane region" description="Helical" evidence="2">
    <location>
        <begin position="96"/>
        <end position="117"/>
    </location>
</feature>
<feature type="transmembrane region" description="Helical" evidence="2">
    <location>
        <begin position="26"/>
        <end position="51"/>
    </location>
</feature>
<keyword evidence="2" id="KW-1133">Transmembrane helix</keyword>
<keyword evidence="2" id="KW-0472">Membrane</keyword>
<keyword evidence="2" id="KW-0812">Transmembrane</keyword>
<evidence type="ECO:0000313" key="3">
    <source>
        <dbReference type="EMBL" id="MQA40648.1"/>
    </source>
</evidence>
<reference evidence="3 4" key="1">
    <citation type="submission" date="2019-10" db="EMBL/GenBank/DDBJ databases">
        <title>Two novel species isolated from a subtropical stream in China.</title>
        <authorList>
            <person name="Lu H."/>
        </authorList>
    </citation>
    <scope>NUCLEOTIDE SEQUENCE [LARGE SCALE GENOMIC DNA]</scope>
    <source>
        <strain evidence="3 4">FT29W</strain>
    </source>
</reference>
<dbReference type="RefSeq" id="WP_152839945.1">
    <property type="nucleotide sequence ID" value="NZ_WHUG01000009.1"/>
</dbReference>
<evidence type="ECO:0000313" key="4">
    <source>
        <dbReference type="Proteomes" id="UP000440498"/>
    </source>
</evidence>
<dbReference type="EMBL" id="WHUG01000009">
    <property type="protein sequence ID" value="MQA40648.1"/>
    <property type="molecule type" value="Genomic_DNA"/>
</dbReference>
<protein>
    <submittedName>
        <fullName evidence="3">Uncharacterized protein</fullName>
    </submittedName>
</protein>